<evidence type="ECO:0000256" key="5">
    <source>
        <dbReference type="PROSITE-ProRule" id="PRU01248"/>
    </source>
</evidence>
<protein>
    <submittedName>
        <fullName evidence="8">Integrase</fullName>
    </submittedName>
</protein>
<dbReference type="PROSITE" id="PS51898">
    <property type="entry name" value="TYR_RECOMBINASE"/>
    <property type="match status" value="1"/>
</dbReference>
<keyword evidence="3 5" id="KW-0238">DNA-binding</keyword>
<dbReference type="EMBL" id="PDNV01000010">
    <property type="protein sequence ID" value="PLC52866.1"/>
    <property type="molecule type" value="Genomic_DNA"/>
</dbReference>
<dbReference type="InterPro" id="IPR013762">
    <property type="entry name" value="Integrase-like_cat_sf"/>
</dbReference>
<dbReference type="GO" id="GO:0003677">
    <property type="term" value="F:DNA binding"/>
    <property type="evidence" value="ECO:0007669"/>
    <property type="project" value="UniProtKB-UniRule"/>
</dbReference>
<sequence>MALSDLAVRQAKATGKDRSIADFDGLYLFVPVLGRKAWHFRYYYVGKRERFSLGTYPEVSLREARDLRDAARGLLAKGINPRNERKRKRQAIVLASEDTFMAVYKKWLAHRQLSLDECRQGSYDQIQRVFKANVFPVLGNLTVHEITQAHLLDIIGKVEARGSLSVAEKLRTWLNQLFSYIKVVVPGIKENPAADLDVVALPLPPVDHNPFLRMGELPIMLQTLRKYRGRLKTQLGLRLLMLTGVRTGELRHATPDQFDLDRGLWIIPVVRLKQRKMLTKKKRKRMSDIPPYIVPLSVQAQEIVRYLLAQFKPAQVYLLPGEKSLLRPLSENTMNHALKRMGYEDRLTGHGIRATISTALNELGYLKKWVDAQLSHADPDKISATYNHAEYVEQRRVMMQDWADRLDLFEQNHVQVASMHLTITLQGLPTIASQAATQPPIIKPNTPTLIVAPATPDMPIVPESAQRLPAVELPDYAKPQPSNLQRERMKLLDLFEAPHHLRVVDYAALVGKSRRWISYEIQARNLLALSMGHRSLRVPDWQLDPLKRRLVQSVLASTPPDIDPWQTYHVLTEGHESLGGRSPLEAITVSNLEYLVGLVRDTFEAMQWPVSPFTTLSQMENATALEMMV</sequence>
<accession>A0A2N4UCW6</accession>
<dbReference type="InterPro" id="IPR011010">
    <property type="entry name" value="DNA_brk_join_enz"/>
</dbReference>
<gene>
    <name evidence="8" type="ORF">CR155_15785</name>
</gene>
<dbReference type="CDD" id="cd00801">
    <property type="entry name" value="INT_P4_C"/>
    <property type="match status" value="1"/>
</dbReference>
<dbReference type="Gene3D" id="1.10.150.130">
    <property type="match status" value="1"/>
</dbReference>
<dbReference type="OrthoDB" id="9775880at2"/>
<dbReference type="Gene3D" id="1.10.443.10">
    <property type="entry name" value="Intergrase catalytic core"/>
    <property type="match status" value="1"/>
</dbReference>
<reference evidence="8 9" key="1">
    <citation type="submission" date="2017-10" db="EMBL/GenBank/DDBJ databases">
        <title>Two draft genome sequences of Pusillimonas sp. strains isolated from a nitrate- and radionuclide-contaminated groundwater in Russia.</title>
        <authorList>
            <person name="Grouzdev D.S."/>
            <person name="Tourova T.P."/>
            <person name="Goeva M.A."/>
            <person name="Babich T.L."/>
            <person name="Sokolova D.S."/>
            <person name="Abdullin R."/>
            <person name="Poltaraus A.B."/>
            <person name="Toshchakov S.V."/>
            <person name="Nazina T.N."/>
        </authorList>
    </citation>
    <scope>NUCLEOTIDE SEQUENCE [LARGE SCALE GENOMIC DNA]</scope>
    <source>
        <strain evidence="8 9">JR1/69-2-13</strain>
    </source>
</reference>
<comment type="similarity">
    <text evidence="1">Belongs to the 'phage' integrase family.</text>
</comment>
<dbReference type="InterPro" id="IPR038488">
    <property type="entry name" value="Integrase_DNA-bd_sf"/>
</dbReference>
<dbReference type="RefSeq" id="WP_102070999.1">
    <property type="nucleotide sequence ID" value="NZ_PDNV01000010.1"/>
</dbReference>
<feature type="domain" description="Core-binding (CB)" evidence="7">
    <location>
        <begin position="98"/>
        <end position="182"/>
    </location>
</feature>
<keyword evidence="2" id="KW-0229">DNA integration</keyword>
<evidence type="ECO:0000259" key="6">
    <source>
        <dbReference type="PROSITE" id="PS51898"/>
    </source>
</evidence>
<proteinExistence type="inferred from homology"/>
<dbReference type="InterPro" id="IPR025166">
    <property type="entry name" value="Integrase_DNA_bind_dom"/>
</dbReference>
<dbReference type="Pfam" id="PF13356">
    <property type="entry name" value="Arm-DNA-bind_3"/>
    <property type="match status" value="1"/>
</dbReference>
<keyword evidence="9" id="KW-1185">Reference proteome</keyword>
<name>A0A2N4UCW6_9BURK</name>
<dbReference type="Proteomes" id="UP000234328">
    <property type="component" value="Unassembled WGS sequence"/>
</dbReference>
<evidence type="ECO:0000313" key="9">
    <source>
        <dbReference type="Proteomes" id="UP000234328"/>
    </source>
</evidence>
<keyword evidence="4" id="KW-0233">DNA recombination</keyword>
<comment type="caution">
    <text evidence="8">The sequence shown here is derived from an EMBL/GenBank/DDBJ whole genome shotgun (WGS) entry which is preliminary data.</text>
</comment>
<dbReference type="AlphaFoldDB" id="A0A2N4UCW6"/>
<feature type="domain" description="Tyr recombinase" evidence="6">
    <location>
        <begin position="207"/>
        <end position="399"/>
    </location>
</feature>
<dbReference type="PANTHER" id="PTHR30629:SF2">
    <property type="entry name" value="PROPHAGE INTEGRASE INTS-RELATED"/>
    <property type="match status" value="1"/>
</dbReference>
<evidence type="ECO:0000313" key="8">
    <source>
        <dbReference type="EMBL" id="PLC52866.1"/>
    </source>
</evidence>
<evidence type="ECO:0000256" key="1">
    <source>
        <dbReference type="ARBA" id="ARBA00008857"/>
    </source>
</evidence>
<dbReference type="PROSITE" id="PS51900">
    <property type="entry name" value="CB"/>
    <property type="match status" value="1"/>
</dbReference>
<evidence type="ECO:0000256" key="2">
    <source>
        <dbReference type="ARBA" id="ARBA00022908"/>
    </source>
</evidence>
<dbReference type="InterPro" id="IPR002104">
    <property type="entry name" value="Integrase_catalytic"/>
</dbReference>
<dbReference type="InterPro" id="IPR010998">
    <property type="entry name" value="Integrase_recombinase_N"/>
</dbReference>
<dbReference type="InterPro" id="IPR053876">
    <property type="entry name" value="Phage_int_M"/>
</dbReference>
<dbReference type="Pfam" id="PF22022">
    <property type="entry name" value="Phage_int_M"/>
    <property type="match status" value="1"/>
</dbReference>
<evidence type="ECO:0000259" key="7">
    <source>
        <dbReference type="PROSITE" id="PS51900"/>
    </source>
</evidence>
<dbReference type="SUPFAM" id="SSF56349">
    <property type="entry name" value="DNA breaking-rejoining enzymes"/>
    <property type="match status" value="1"/>
</dbReference>
<dbReference type="PANTHER" id="PTHR30629">
    <property type="entry name" value="PROPHAGE INTEGRASE"/>
    <property type="match status" value="1"/>
</dbReference>
<dbReference type="Gene3D" id="3.30.160.390">
    <property type="entry name" value="Integrase, DNA-binding domain"/>
    <property type="match status" value="1"/>
</dbReference>
<dbReference type="Pfam" id="PF00589">
    <property type="entry name" value="Phage_integrase"/>
    <property type="match status" value="1"/>
</dbReference>
<dbReference type="GO" id="GO:0006310">
    <property type="term" value="P:DNA recombination"/>
    <property type="evidence" value="ECO:0007669"/>
    <property type="project" value="UniProtKB-KW"/>
</dbReference>
<dbReference type="InterPro" id="IPR044068">
    <property type="entry name" value="CB"/>
</dbReference>
<organism evidence="8 9">
    <name type="scientific">Pollutimonas nitritireducens</name>
    <dbReference type="NCBI Taxonomy" id="2045209"/>
    <lineage>
        <taxon>Bacteria</taxon>
        <taxon>Pseudomonadati</taxon>
        <taxon>Pseudomonadota</taxon>
        <taxon>Betaproteobacteria</taxon>
        <taxon>Burkholderiales</taxon>
        <taxon>Alcaligenaceae</taxon>
        <taxon>Pollutimonas</taxon>
    </lineage>
</organism>
<dbReference type="InterPro" id="IPR050808">
    <property type="entry name" value="Phage_Integrase"/>
</dbReference>
<dbReference type="GO" id="GO:0015074">
    <property type="term" value="P:DNA integration"/>
    <property type="evidence" value="ECO:0007669"/>
    <property type="project" value="UniProtKB-KW"/>
</dbReference>
<evidence type="ECO:0000256" key="4">
    <source>
        <dbReference type="ARBA" id="ARBA00023172"/>
    </source>
</evidence>
<evidence type="ECO:0000256" key="3">
    <source>
        <dbReference type="ARBA" id="ARBA00023125"/>
    </source>
</evidence>